<proteinExistence type="predicted"/>
<evidence type="ECO:0000313" key="1">
    <source>
        <dbReference type="EMBL" id="MBB5140058.1"/>
    </source>
</evidence>
<dbReference type="EMBL" id="JACHGN010000036">
    <property type="protein sequence ID" value="MBB5140058.1"/>
    <property type="molecule type" value="Genomic_DNA"/>
</dbReference>
<name>A0A840PKK9_9ACTN</name>
<keyword evidence="1" id="KW-0808">Transferase</keyword>
<organism evidence="1 2">
    <name type="scientific">Thermocatellispora tengchongensis</name>
    <dbReference type="NCBI Taxonomy" id="1073253"/>
    <lineage>
        <taxon>Bacteria</taxon>
        <taxon>Bacillati</taxon>
        <taxon>Actinomycetota</taxon>
        <taxon>Actinomycetes</taxon>
        <taxon>Streptosporangiales</taxon>
        <taxon>Streptosporangiaceae</taxon>
        <taxon>Thermocatellispora</taxon>
    </lineage>
</organism>
<dbReference type="InterPro" id="IPR043519">
    <property type="entry name" value="NT_sf"/>
</dbReference>
<keyword evidence="2" id="KW-1185">Reference proteome</keyword>
<protein>
    <submittedName>
        <fullName evidence="1">GrpB-like predicted nucleotidyltransferase (UPF0157 family)</fullName>
    </submittedName>
</protein>
<reference evidence="1 2" key="1">
    <citation type="submission" date="2020-08" db="EMBL/GenBank/DDBJ databases">
        <title>Genomic Encyclopedia of Type Strains, Phase IV (KMG-IV): sequencing the most valuable type-strain genomes for metagenomic binning, comparative biology and taxonomic classification.</title>
        <authorList>
            <person name="Goeker M."/>
        </authorList>
    </citation>
    <scope>NUCLEOTIDE SEQUENCE [LARGE SCALE GENOMIC DNA]</scope>
    <source>
        <strain evidence="1 2">DSM 45615</strain>
    </source>
</reference>
<dbReference type="Pfam" id="PF04229">
    <property type="entry name" value="GrpB"/>
    <property type="match status" value="1"/>
</dbReference>
<comment type="caution">
    <text evidence="1">The sequence shown here is derived from an EMBL/GenBank/DDBJ whole genome shotgun (WGS) entry which is preliminary data.</text>
</comment>
<dbReference type="InterPro" id="IPR007344">
    <property type="entry name" value="GrpB/CoaE"/>
</dbReference>
<dbReference type="SUPFAM" id="SSF81301">
    <property type="entry name" value="Nucleotidyltransferase"/>
    <property type="match status" value="1"/>
</dbReference>
<dbReference type="AlphaFoldDB" id="A0A840PKK9"/>
<evidence type="ECO:0000313" key="2">
    <source>
        <dbReference type="Proteomes" id="UP000578449"/>
    </source>
</evidence>
<dbReference type="GO" id="GO:0016740">
    <property type="term" value="F:transferase activity"/>
    <property type="evidence" value="ECO:0007669"/>
    <property type="project" value="UniProtKB-KW"/>
</dbReference>
<sequence length="76" mass="8222">MRNHLAVRDVLRIDPELRDQYAAVKKRVAATAADIGDYGRGKNAMVQAILAAAGLSDAERALIDGNQVPSHDEVPR</sequence>
<dbReference type="Gene3D" id="3.30.460.10">
    <property type="entry name" value="Beta Polymerase, domain 2"/>
    <property type="match status" value="1"/>
</dbReference>
<dbReference type="Proteomes" id="UP000578449">
    <property type="component" value="Unassembled WGS sequence"/>
</dbReference>
<accession>A0A840PKK9</accession>
<gene>
    <name evidence="1" type="ORF">HNP84_009823</name>
</gene>